<gene>
    <name evidence="1" type="ORF">HPG69_010254</name>
</gene>
<dbReference type="AlphaFoldDB" id="A0A7J7EE86"/>
<sequence length="85" mass="9572">VNHASPRKHYERFFQKLSLNTMVTCHKGNMLVNENSNVNIIMAVLKPNAMNLNYPPSGSGIYRSFPLKDNTEFVSLEVGETTNSN</sequence>
<reference evidence="1 2" key="1">
    <citation type="journal article" date="2020" name="Mol. Biol. Evol.">
        <title>Interspecific Gene Flow and the Evolution of Specialization in Black and White Rhinoceros.</title>
        <authorList>
            <person name="Moodley Y."/>
            <person name="Westbury M.V."/>
            <person name="Russo I.M."/>
            <person name="Gopalakrishnan S."/>
            <person name="Rakotoarivelo A."/>
            <person name="Olsen R.A."/>
            <person name="Prost S."/>
            <person name="Tunstall T."/>
            <person name="Ryder O.A."/>
            <person name="Dalen L."/>
            <person name="Bruford M.W."/>
        </authorList>
    </citation>
    <scope>NUCLEOTIDE SEQUENCE [LARGE SCALE GENOMIC DNA]</scope>
    <source>
        <strain evidence="1">SBR-YM</strain>
        <tissue evidence="1">Skin</tissue>
    </source>
</reference>
<proteinExistence type="predicted"/>
<evidence type="ECO:0000313" key="1">
    <source>
        <dbReference type="EMBL" id="KAF5914095.1"/>
    </source>
</evidence>
<comment type="caution">
    <text evidence="1">The sequence shown here is derived from an EMBL/GenBank/DDBJ whole genome shotgun (WGS) entry which is preliminary data.</text>
</comment>
<name>A0A7J7EE86_DICBM</name>
<accession>A0A7J7EE86</accession>
<protein>
    <submittedName>
        <fullName evidence="1">Uncharacterized protein</fullName>
    </submittedName>
</protein>
<dbReference type="Proteomes" id="UP000551758">
    <property type="component" value="Unassembled WGS sequence"/>
</dbReference>
<organism evidence="1 2">
    <name type="scientific">Diceros bicornis minor</name>
    <name type="common">South-central black rhinoceros</name>
    <dbReference type="NCBI Taxonomy" id="77932"/>
    <lineage>
        <taxon>Eukaryota</taxon>
        <taxon>Metazoa</taxon>
        <taxon>Chordata</taxon>
        <taxon>Craniata</taxon>
        <taxon>Vertebrata</taxon>
        <taxon>Euteleostomi</taxon>
        <taxon>Mammalia</taxon>
        <taxon>Eutheria</taxon>
        <taxon>Laurasiatheria</taxon>
        <taxon>Perissodactyla</taxon>
        <taxon>Rhinocerotidae</taxon>
        <taxon>Diceros</taxon>
    </lineage>
</organism>
<feature type="non-terminal residue" evidence="1">
    <location>
        <position position="1"/>
    </location>
</feature>
<evidence type="ECO:0000313" key="2">
    <source>
        <dbReference type="Proteomes" id="UP000551758"/>
    </source>
</evidence>
<keyword evidence="2" id="KW-1185">Reference proteome</keyword>
<dbReference type="EMBL" id="JACDTQ010003506">
    <property type="protein sequence ID" value="KAF5914095.1"/>
    <property type="molecule type" value="Genomic_DNA"/>
</dbReference>